<dbReference type="RefSeq" id="XP_026216667.1">
    <property type="nucleotide sequence ID" value="XM_026360882.1"/>
</dbReference>
<dbReference type="GeneID" id="113162635"/>
<feature type="compositionally biased region" description="Basic and acidic residues" evidence="22">
    <location>
        <begin position="689"/>
        <end position="709"/>
    </location>
</feature>
<evidence type="ECO:0000313" key="25">
    <source>
        <dbReference type="Proteomes" id="UP000265040"/>
    </source>
</evidence>
<evidence type="ECO:0000256" key="12">
    <source>
        <dbReference type="ARBA" id="ARBA00022777"/>
    </source>
</evidence>
<evidence type="ECO:0000256" key="16">
    <source>
        <dbReference type="ARBA" id="ARBA00047899"/>
    </source>
</evidence>
<dbReference type="Ensembl" id="ENSATET00000027084.3">
    <property type="protein sequence ID" value="ENSATEP00000026660.1"/>
    <property type="gene ID" value="ENSATEG00000018462.3"/>
</dbReference>
<evidence type="ECO:0000256" key="5">
    <source>
        <dbReference type="ARBA" id="ARBA00012513"/>
    </source>
</evidence>
<evidence type="ECO:0000256" key="19">
    <source>
        <dbReference type="ARBA" id="ARBA00069281"/>
    </source>
</evidence>
<evidence type="ECO:0000256" key="9">
    <source>
        <dbReference type="ARBA" id="ARBA00022553"/>
    </source>
</evidence>
<feature type="compositionally biased region" description="Basic and acidic residues" evidence="22">
    <location>
        <begin position="316"/>
        <end position="327"/>
    </location>
</feature>
<comment type="cofactor">
    <cofactor evidence="1">
        <name>Mg(2+)</name>
        <dbReference type="ChEBI" id="CHEBI:18420"/>
    </cofactor>
</comment>
<dbReference type="SUPFAM" id="SSF56112">
    <property type="entry name" value="Protein kinase-like (PK-like)"/>
    <property type="match status" value="1"/>
</dbReference>
<reference evidence="24" key="1">
    <citation type="submission" date="2021-04" db="EMBL/GenBank/DDBJ databases">
        <authorList>
            <consortium name="Wellcome Sanger Institute Data Sharing"/>
        </authorList>
    </citation>
    <scope>NUCLEOTIDE SEQUENCE [LARGE SCALE GENOMIC DNA]</scope>
</reference>
<dbReference type="AlphaFoldDB" id="A0A3Q1J198"/>
<dbReference type="EC" id="2.7.11.1" evidence="5"/>
<feature type="domain" description="Protein kinase" evidence="23">
    <location>
        <begin position="951"/>
        <end position="1264"/>
    </location>
</feature>
<feature type="region of interest" description="Disordered" evidence="22">
    <location>
        <begin position="603"/>
        <end position="626"/>
    </location>
</feature>
<evidence type="ECO:0000256" key="3">
    <source>
        <dbReference type="ARBA" id="ARBA00004186"/>
    </source>
</evidence>
<keyword evidence="25" id="KW-1185">Reference proteome</keyword>
<comment type="subcellular location">
    <subcellularLocation>
        <location evidence="4">Chromosome</location>
    </subcellularLocation>
    <subcellularLocation>
        <location evidence="3">Cytoplasm</location>
        <location evidence="3">Cytoskeleton</location>
        <location evidence="3">Spindle</location>
    </subcellularLocation>
    <subcellularLocation>
        <location evidence="2">Nucleus</location>
    </subcellularLocation>
</comment>
<sequence length="1264" mass="140355">MKPLFLKTYGRQRRKLSAWISPENHKRAFDSSLSTDGDMSVFEPSKPTKTRVKRTSVANHRAMRPAKKKTMRYLTEKSFDDKNISTLENINIPPSSHPLPAQQSKTRRGKKATVFSDRAVQPAKRKISCLTESSSDEENICRPSLPQPAQQSKTSSFHPPSVGRFVTRRRRAIPTKSKPHKKQVGVLNSSDEFSSSRILRPTRRRKVPPTFMTSSAENSVNDAGTISLATNPLREISLNESSDHSLGPCSRKPIFCSTPSAGSFTKRPHLKPFATNNQSSMSVSCIGILSPFQENVNSAGQPIASPSSAPPSGLHSNEKQHSGHGKQEVVLHNHEEPTGDLFMEFKNTNTKISCSEDTNSHSKDPKTISSGELPRLNLLSTDSESSSYFVTAAGGLEWLIEALKEKCLTEHCTVQLERLDILSVTHLCSQTTYSSCLGDECSVQSQQTNQHPVSVYSGQSVDLLQSSDASFNLGLSATDNDYSLSVNKQTAPLSDSQNSNISLSIDCKQSVTEYSPTREFITQSTSVLYDESTNNTNSNTEVSMSTELTASSSAQMVLTEEETATIKDKGCAKKCKVQLKKMSLSHLNVEQLKGFTLQKESRLTRGDRSVKSNAKKSANGYMHNADNPDDIVSASLSVNNISAVAQVQSNEPVTEKPVVCTSILKEKCLTNKLTVDIKRLTLSKLKDDHIRSDHQSGSDTRHCNEDTSSRKANIRKRTLTSSEDKISSDVQEVVKRSRDVLPKRKKKTSLTSKEKKRRDTSTDRPGTTRKACVSGMSVSRWKNNSSASTSIFRNRVAQAGSAKAVDCSINELISMQHKQPRELGEMNFSTPVRASPLNISSLLDGFTPNKYTWSRLKAALSVHRKGMVLLTPRTLAGSSSPGRANLADLSQDLFATPLRTPLPKHLRSQLRRNDSLVLYEDADLSDAEKVYAECGQQRPLPWEECILPHRMKQCAKIGEGTFGEVFSTTNASGDTVALKIIPVEGSEKVNGEDQKTFGEILHEIIISKELSSLKEKQQNQTYGFIGLNDLHCVQGCYPPDFLNAWDRFDQQKGSENDRPDFFQKDQLFIILEFEFGGIDLENSNGTLASLGVAKSILHQVTAALAVAEQELHFEHRDLHWGNVLVKTTKQKTGSFLMNGATHSLETKGVLVRIIDYSLSRLEIDELTVSCDISKDEELFMGQGDYQFEIYRLMRKENGNNWSDYNPHTNVLWLHYLCSKLLSMKYRGSGGRGAKEVREEITCFYDSILQYSSATEALQSCPMFQ</sequence>
<dbReference type="GeneTree" id="ENSGT00390000013015"/>
<feature type="compositionally biased region" description="Low complexity" evidence="22">
    <location>
        <begin position="302"/>
        <end position="312"/>
    </location>
</feature>
<dbReference type="OrthoDB" id="21018at2759"/>
<keyword evidence="13 21" id="KW-0067">ATP-binding</keyword>
<dbReference type="InterPro" id="IPR017441">
    <property type="entry name" value="Protein_kinase_ATP_BS"/>
</dbReference>
<feature type="region of interest" description="Disordered" evidence="22">
    <location>
        <begin position="689"/>
        <end position="770"/>
    </location>
</feature>
<feature type="compositionally biased region" description="Basic and acidic residues" evidence="22">
    <location>
        <begin position="722"/>
        <end position="742"/>
    </location>
</feature>
<keyword evidence="8" id="KW-0723">Serine/threonine-protein kinase</keyword>
<evidence type="ECO:0000256" key="15">
    <source>
        <dbReference type="ARBA" id="ARBA00023242"/>
    </source>
</evidence>
<dbReference type="GO" id="GO:0005634">
    <property type="term" value="C:nucleus"/>
    <property type="evidence" value="ECO:0007669"/>
    <property type="project" value="UniProtKB-SubCell"/>
</dbReference>
<dbReference type="Gene3D" id="1.10.510.10">
    <property type="entry name" value="Transferase(Phosphotransferase) domain 1"/>
    <property type="match status" value="1"/>
</dbReference>
<keyword evidence="7" id="KW-0963">Cytoplasm</keyword>
<feature type="region of interest" description="Disordered" evidence="22">
    <location>
        <begin position="297"/>
        <end position="327"/>
    </location>
</feature>
<feature type="binding site" evidence="21">
    <location>
        <position position="979"/>
    </location>
    <ligand>
        <name>ATP</name>
        <dbReference type="ChEBI" id="CHEBI:30616"/>
    </ligand>
</feature>
<feature type="compositionally biased region" description="Basic residues" evidence="22">
    <location>
        <begin position="743"/>
        <end position="756"/>
    </location>
</feature>
<keyword evidence="6" id="KW-0158">Chromosome</keyword>
<accession>A0A3Q1J198</accession>
<dbReference type="Pfam" id="PF12330">
    <property type="entry name" value="Haspin_kinase"/>
    <property type="match status" value="1"/>
</dbReference>
<dbReference type="FunFam" id="1.10.510.10:FF:000401">
    <property type="entry name" value="serine/threonine-protein kinase haspin"/>
    <property type="match status" value="1"/>
</dbReference>
<dbReference type="GO" id="GO:0005819">
    <property type="term" value="C:spindle"/>
    <property type="evidence" value="ECO:0007669"/>
    <property type="project" value="UniProtKB-SubCell"/>
</dbReference>
<dbReference type="InParanoid" id="A0A3Q1J198"/>
<feature type="compositionally biased region" description="Polar residues" evidence="22">
    <location>
        <begin position="186"/>
        <end position="196"/>
    </location>
</feature>
<dbReference type="GO" id="GO:0051276">
    <property type="term" value="P:chromosome organization"/>
    <property type="evidence" value="ECO:0007669"/>
    <property type="project" value="UniProtKB-ARBA"/>
</dbReference>
<dbReference type="InterPro" id="IPR024604">
    <property type="entry name" value="GSG2_C"/>
</dbReference>
<evidence type="ECO:0000256" key="22">
    <source>
        <dbReference type="SAM" id="MobiDB-lite"/>
    </source>
</evidence>
<evidence type="ECO:0000256" key="6">
    <source>
        <dbReference type="ARBA" id="ARBA00022454"/>
    </source>
</evidence>
<dbReference type="PROSITE" id="PS00107">
    <property type="entry name" value="PROTEIN_KINASE_ATP"/>
    <property type="match status" value="1"/>
</dbReference>
<dbReference type="Proteomes" id="UP000265040">
    <property type="component" value="Chromosome 1"/>
</dbReference>
<keyword evidence="9" id="KW-0597">Phosphoprotein</keyword>
<dbReference type="GO" id="GO:0005694">
    <property type="term" value="C:chromosome"/>
    <property type="evidence" value="ECO:0007669"/>
    <property type="project" value="UniProtKB-SubCell"/>
</dbReference>
<keyword evidence="15" id="KW-0539">Nucleus</keyword>
<evidence type="ECO:0000256" key="14">
    <source>
        <dbReference type="ARBA" id="ARBA00023212"/>
    </source>
</evidence>
<comment type="catalytic activity">
    <reaction evidence="16">
        <text>L-threonyl-[protein] + ATP = O-phospho-L-threonyl-[protein] + ADP + H(+)</text>
        <dbReference type="Rhea" id="RHEA:46608"/>
        <dbReference type="Rhea" id="RHEA-COMP:11060"/>
        <dbReference type="Rhea" id="RHEA-COMP:11605"/>
        <dbReference type="ChEBI" id="CHEBI:15378"/>
        <dbReference type="ChEBI" id="CHEBI:30013"/>
        <dbReference type="ChEBI" id="CHEBI:30616"/>
        <dbReference type="ChEBI" id="CHEBI:61977"/>
        <dbReference type="ChEBI" id="CHEBI:456216"/>
        <dbReference type="EC" id="2.7.11.1"/>
    </reaction>
</comment>
<evidence type="ECO:0000256" key="17">
    <source>
        <dbReference type="ARBA" id="ARBA00048679"/>
    </source>
</evidence>
<dbReference type="SMART" id="SM00220">
    <property type="entry name" value="S_TKc"/>
    <property type="match status" value="1"/>
</dbReference>
<evidence type="ECO:0000256" key="2">
    <source>
        <dbReference type="ARBA" id="ARBA00004123"/>
    </source>
</evidence>
<dbReference type="SMART" id="SM01331">
    <property type="entry name" value="DUF3635"/>
    <property type="match status" value="1"/>
</dbReference>
<dbReference type="PANTHER" id="PTHR24419:SF18">
    <property type="entry name" value="SERINE_THREONINE-PROTEIN KINASE HASPIN"/>
    <property type="match status" value="1"/>
</dbReference>
<evidence type="ECO:0000259" key="23">
    <source>
        <dbReference type="PROSITE" id="PS50011"/>
    </source>
</evidence>
<keyword evidence="14" id="KW-0206">Cytoskeleton</keyword>
<dbReference type="Gene3D" id="3.30.200.20">
    <property type="entry name" value="Phosphorylase Kinase, domain 1"/>
    <property type="match status" value="1"/>
</dbReference>
<dbReference type="GO" id="GO:0005737">
    <property type="term" value="C:cytoplasm"/>
    <property type="evidence" value="ECO:0007669"/>
    <property type="project" value="TreeGrafter"/>
</dbReference>
<keyword evidence="10" id="KW-0808">Transferase</keyword>
<evidence type="ECO:0000256" key="7">
    <source>
        <dbReference type="ARBA" id="ARBA00022490"/>
    </source>
</evidence>
<organism evidence="24 25">
    <name type="scientific">Anabas testudineus</name>
    <name type="common">Climbing perch</name>
    <name type="synonym">Anthias testudineus</name>
    <dbReference type="NCBI Taxonomy" id="64144"/>
    <lineage>
        <taxon>Eukaryota</taxon>
        <taxon>Metazoa</taxon>
        <taxon>Chordata</taxon>
        <taxon>Craniata</taxon>
        <taxon>Vertebrata</taxon>
        <taxon>Euteleostomi</taxon>
        <taxon>Actinopterygii</taxon>
        <taxon>Neopterygii</taxon>
        <taxon>Teleostei</taxon>
        <taxon>Neoteleostei</taxon>
        <taxon>Acanthomorphata</taxon>
        <taxon>Anabantaria</taxon>
        <taxon>Anabantiformes</taxon>
        <taxon>Anabantoidei</taxon>
        <taxon>Anabantidae</taxon>
        <taxon>Anabas</taxon>
    </lineage>
</organism>
<evidence type="ECO:0000256" key="11">
    <source>
        <dbReference type="ARBA" id="ARBA00022741"/>
    </source>
</evidence>
<dbReference type="STRING" id="64144.ENSATEP00000026660"/>
<evidence type="ECO:0000256" key="1">
    <source>
        <dbReference type="ARBA" id="ARBA00001946"/>
    </source>
</evidence>
<dbReference type="FunFam" id="3.30.200.20:FF:000409">
    <property type="entry name" value="serine/threonine-protein kinase haspin"/>
    <property type="match status" value="1"/>
</dbReference>
<dbReference type="GO" id="GO:1901991">
    <property type="term" value="P:negative regulation of mitotic cell cycle phase transition"/>
    <property type="evidence" value="ECO:0007669"/>
    <property type="project" value="UniProtKB-ARBA"/>
</dbReference>
<evidence type="ECO:0000313" key="24">
    <source>
        <dbReference type="Ensembl" id="ENSATEP00000026660.1"/>
    </source>
</evidence>
<proteinExistence type="predicted"/>
<evidence type="ECO:0000256" key="4">
    <source>
        <dbReference type="ARBA" id="ARBA00004286"/>
    </source>
</evidence>
<evidence type="ECO:0000256" key="13">
    <source>
        <dbReference type="ARBA" id="ARBA00022840"/>
    </source>
</evidence>
<dbReference type="OMA" id="QSAKTEC"/>
<reference evidence="24" key="3">
    <citation type="submission" date="2025-09" db="UniProtKB">
        <authorList>
            <consortium name="Ensembl"/>
        </authorList>
    </citation>
    <scope>IDENTIFICATION</scope>
</reference>
<name>A0A3Q1J198_ANATE</name>
<reference evidence="24" key="2">
    <citation type="submission" date="2025-08" db="UniProtKB">
        <authorList>
            <consortium name="Ensembl"/>
        </authorList>
    </citation>
    <scope>IDENTIFICATION</scope>
</reference>
<comment type="catalytic activity">
    <reaction evidence="17">
        <text>L-seryl-[protein] + ATP = O-phospho-L-seryl-[protein] + ADP + H(+)</text>
        <dbReference type="Rhea" id="RHEA:17989"/>
        <dbReference type="Rhea" id="RHEA-COMP:9863"/>
        <dbReference type="Rhea" id="RHEA-COMP:11604"/>
        <dbReference type="ChEBI" id="CHEBI:15378"/>
        <dbReference type="ChEBI" id="CHEBI:29999"/>
        <dbReference type="ChEBI" id="CHEBI:30616"/>
        <dbReference type="ChEBI" id="CHEBI:83421"/>
        <dbReference type="ChEBI" id="CHEBI:456216"/>
        <dbReference type="EC" id="2.7.11.1"/>
    </reaction>
</comment>
<comment type="function">
    <text evidence="18">Serine/threonine-protein kinase that phosphorylates histone H3 at 'Thr-3' (H3T3ph) during mitosis. May act through H3T3ph to both position and modulate activation of AURKB and other components of the chromosomal passenger complex (CPC) at centromeres to ensure proper chromatid cohesion, metaphase alignment and normal progression through the cell cycle.</text>
</comment>
<evidence type="ECO:0000256" key="10">
    <source>
        <dbReference type="ARBA" id="ARBA00022679"/>
    </source>
</evidence>
<dbReference type="GO" id="GO:0035556">
    <property type="term" value="P:intracellular signal transduction"/>
    <property type="evidence" value="ECO:0007669"/>
    <property type="project" value="TreeGrafter"/>
</dbReference>
<protein>
    <recommendedName>
        <fullName evidence="19">Serine/threonine-protein kinase haspin</fullName>
        <ecNumber evidence="5">2.7.11.1</ecNumber>
    </recommendedName>
    <alternativeName>
        <fullName evidence="20">Germ cell-specific gene 2 protein</fullName>
    </alternativeName>
</protein>
<feature type="region of interest" description="Disordered" evidence="22">
    <location>
        <begin position="175"/>
        <end position="196"/>
    </location>
</feature>
<dbReference type="GO" id="GO:0072354">
    <property type="term" value="F:histone H3T3 kinase activity"/>
    <property type="evidence" value="ECO:0007669"/>
    <property type="project" value="TreeGrafter"/>
</dbReference>
<feature type="compositionally biased region" description="Polar residues" evidence="22">
    <location>
        <begin position="147"/>
        <end position="158"/>
    </location>
</feature>
<keyword evidence="12" id="KW-0418">Kinase</keyword>
<evidence type="ECO:0000256" key="21">
    <source>
        <dbReference type="PROSITE-ProRule" id="PRU10141"/>
    </source>
</evidence>
<dbReference type="GO" id="GO:0000278">
    <property type="term" value="P:mitotic cell cycle"/>
    <property type="evidence" value="ECO:0007669"/>
    <property type="project" value="TreeGrafter"/>
</dbReference>
<dbReference type="InterPro" id="IPR011009">
    <property type="entry name" value="Kinase-like_dom_sf"/>
</dbReference>
<dbReference type="InterPro" id="IPR000719">
    <property type="entry name" value="Prot_kinase_dom"/>
</dbReference>
<evidence type="ECO:0000256" key="18">
    <source>
        <dbReference type="ARBA" id="ARBA00053811"/>
    </source>
</evidence>
<evidence type="ECO:0000256" key="8">
    <source>
        <dbReference type="ARBA" id="ARBA00022527"/>
    </source>
</evidence>
<dbReference type="GO" id="GO:0005524">
    <property type="term" value="F:ATP binding"/>
    <property type="evidence" value="ECO:0007669"/>
    <property type="project" value="UniProtKB-UniRule"/>
</dbReference>
<dbReference type="PANTHER" id="PTHR24419">
    <property type="entry name" value="INTERLEUKIN-1 RECEPTOR-ASSOCIATED KINASE"/>
    <property type="match status" value="1"/>
</dbReference>
<feature type="region of interest" description="Disordered" evidence="22">
    <location>
        <begin position="87"/>
        <end position="162"/>
    </location>
</feature>
<dbReference type="CTD" id="83903"/>
<feature type="region of interest" description="Disordered" evidence="22">
    <location>
        <begin position="31"/>
        <end position="52"/>
    </location>
</feature>
<keyword evidence="11 21" id="KW-0547">Nucleotide-binding</keyword>
<evidence type="ECO:0000256" key="20">
    <source>
        <dbReference type="ARBA" id="ARBA00081741"/>
    </source>
</evidence>
<dbReference type="PROSITE" id="PS50011">
    <property type="entry name" value="PROTEIN_KINASE_DOM"/>
    <property type="match status" value="1"/>
</dbReference>